<name>A0ABQ8E3C1_BRANA</name>
<accession>A0ABQ8E3C1</accession>
<dbReference type="EMBL" id="JAGKQM010000003">
    <property type="protein sequence ID" value="KAH0936107.1"/>
    <property type="molecule type" value="Genomic_DNA"/>
</dbReference>
<sequence length="219" mass="24713">MALHCVKSIVWFRLPDLHPLEDESHGRISLQGKTNFFEKRVRDYQKACVMSSVNGGGAFDNHLIMYCHSSPTLLTLQFIININRIVATISGLLETISIHLWANVEKFDSLHKPNTNTVGIALCEDPEDLVVSQSIFSYKLSVKAGTIMTNSQLPLSQLKAGRSRTTAVRRLLYFWEARDVKKVIELMEIDTVLVDEEDLIQGSSIHPLNAFHHLLREGS</sequence>
<dbReference type="Proteomes" id="UP000824890">
    <property type="component" value="Unassembled WGS sequence"/>
</dbReference>
<feature type="non-terminal residue" evidence="1">
    <location>
        <position position="219"/>
    </location>
</feature>
<organism evidence="1 2">
    <name type="scientific">Brassica napus</name>
    <name type="common">Rape</name>
    <dbReference type="NCBI Taxonomy" id="3708"/>
    <lineage>
        <taxon>Eukaryota</taxon>
        <taxon>Viridiplantae</taxon>
        <taxon>Streptophyta</taxon>
        <taxon>Embryophyta</taxon>
        <taxon>Tracheophyta</taxon>
        <taxon>Spermatophyta</taxon>
        <taxon>Magnoliopsida</taxon>
        <taxon>eudicotyledons</taxon>
        <taxon>Gunneridae</taxon>
        <taxon>Pentapetalae</taxon>
        <taxon>rosids</taxon>
        <taxon>malvids</taxon>
        <taxon>Brassicales</taxon>
        <taxon>Brassicaceae</taxon>
        <taxon>Brassiceae</taxon>
        <taxon>Brassica</taxon>
    </lineage>
</organism>
<reference evidence="1 2" key="1">
    <citation type="submission" date="2021-05" db="EMBL/GenBank/DDBJ databases">
        <title>Genome Assembly of Synthetic Allotetraploid Brassica napus Reveals Homoeologous Exchanges between Subgenomes.</title>
        <authorList>
            <person name="Davis J.T."/>
        </authorList>
    </citation>
    <scope>NUCLEOTIDE SEQUENCE [LARGE SCALE GENOMIC DNA]</scope>
    <source>
        <strain evidence="2">cv. Da-Ae</strain>
        <tissue evidence="1">Seedling</tissue>
    </source>
</reference>
<protein>
    <submittedName>
        <fullName evidence="1">Uncharacterized protein</fullName>
    </submittedName>
</protein>
<proteinExistence type="predicted"/>
<keyword evidence="2" id="KW-1185">Reference proteome</keyword>
<evidence type="ECO:0000313" key="2">
    <source>
        <dbReference type="Proteomes" id="UP000824890"/>
    </source>
</evidence>
<evidence type="ECO:0000313" key="1">
    <source>
        <dbReference type="EMBL" id="KAH0936107.1"/>
    </source>
</evidence>
<gene>
    <name evidence="1" type="ORF">HID58_013224</name>
</gene>
<comment type="caution">
    <text evidence="1">The sequence shown here is derived from an EMBL/GenBank/DDBJ whole genome shotgun (WGS) entry which is preliminary data.</text>
</comment>